<gene>
    <name evidence="1" type="ORF">BCUN_0817</name>
</gene>
<name>A0A087AW34_9BIFI</name>
<keyword evidence="2" id="KW-1185">Reference proteome</keyword>
<protein>
    <submittedName>
        <fullName evidence="1">Uncharacterized protein</fullName>
    </submittedName>
</protein>
<dbReference type="RefSeq" id="WP_152598165.1">
    <property type="nucleotide sequence ID" value="NZ_JGYV01000010.1"/>
</dbReference>
<reference evidence="1 2" key="1">
    <citation type="submission" date="2014-03" db="EMBL/GenBank/DDBJ databases">
        <title>Genomics of Bifidobacteria.</title>
        <authorList>
            <person name="Ventura M."/>
            <person name="Milani C."/>
            <person name="Lugli G.A."/>
        </authorList>
    </citation>
    <scope>NUCLEOTIDE SEQUENCE [LARGE SCALE GENOMIC DNA]</scope>
    <source>
        <strain evidence="1 2">LMG 10738</strain>
    </source>
</reference>
<proteinExistence type="predicted"/>
<dbReference type="EMBL" id="JGYV01000010">
    <property type="protein sequence ID" value="KFI62984.1"/>
    <property type="molecule type" value="Genomic_DNA"/>
</dbReference>
<dbReference type="Proteomes" id="UP000029067">
    <property type="component" value="Unassembled WGS sequence"/>
</dbReference>
<comment type="caution">
    <text evidence="1">The sequence shown here is derived from an EMBL/GenBank/DDBJ whole genome shotgun (WGS) entry which is preliminary data.</text>
</comment>
<evidence type="ECO:0000313" key="1">
    <source>
        <dbReference type="EMBL" id="KFI62984.1"/>
    </source>
</evidence>
<accession>A0A087AW34</accession>
<evidence type="ECO:0000313" key="2">
    <source>
        <dbReference type="Proteomes" id="UP000029067"/>
    </source>
</evidence>
<organism evidence="1 2">
    <name type="scientific">Bifidobacterium cuniculi</name>
    <dbReference type="NCBI Taxonomy" id="1688"/>
    <lineage>
        <taxon>Bacteria</taxon>
        <taxon>Bacillati</taxon>
        <taxon>Actinomycetota</taxon>
        <taxon>Actinomycetes</taxon>
        <taxon>Bifidobacteriales</taxon>
        <taxon>Bifidobacteriaceae</taxon>
        <taxon>Bifidobacterium</taxon>
    </lineage>
</organism>
<sequence>MDGLACGMAAVGREVRERIMSSDPAGLGVVERRVRARLDAMSVQWWHGVTIVRYAPMWGAVRYRVFAGEWTAEQIVFDGKARELGAVRCRAEHNHRAAWYGVDAFDWSFTAEEALRKLLFTITGRWARIS</sequence>
<dbReference type="AlphaFoldDB" id="A0A087AW34"/>